<reference evidence="1" key="1">
    <citation type="submission" date="2021-06" db="EMBL/GenBank/DDBJ databases">
        <authorList>
            <person name="Kallberg Y."/>
            <person name="Tangrot J."/>
            <person name="Rosling A."/>
        </authorList>
    </citation>
    <scope>NUCLEOTIDE SEQUENCE</scope>
    <source>
        <strain evidence="1">FL966</strain>
    </source>
</reference>
<evidence type="ECO:0000313" key="2">
    <source>
        <dbReference type="Proteomes" id="UP000789759"/>
    </source>
</evidence>
<feature type="non-terminal residue" evidence="1">
    <location>
        <position position="1"/>
    </location>
</feature>
<gene>
    <name evidence="1" type="ORF">CPELLU_LOCUS14626</name>
</gene>
<comment type="caution">
    <text evidence="1">The sequence shown here is derived from an EMBL/GenBank/DDBJ whole genome shotgun (WGS) entry which is preliminary data.</text>
</comment>
<organism evidence="1 2">
    <name type="scientific">Cetraspora pellucida</name>
    <dbReference type="NCBI Taxonomy" id="1433469"/>
    <lineage>
        <taxon>Eukaryota</taxon>
        <taxon>Fungi</taxon>
        <taxon>Fungi incertae sedis</taxon>
        <taxon>Mucoromycota</taxon>
        <taxon>Glomeromycotina</taxon>
        <taxon>Glomeromycetes</taxon>
        <taxon>Diversisporales</taxon>
        <taxon>Gigasporaceae</taxon>
        <taxon>Cetraspora</taxon>
    </lineage>
</organism>
<dbReference type="EMBL" id="CAJVQA010017629">
    <property type="protein sequence ID" value="CAG8749741.1"/>
    <property type="molecule type" value="Genomic_DNA"/>
</dbReference>
<evidence type="ECO:0000313" key="1">
    <source>
        <dbReference type="EMBL" id="CAG8749741.1"/>
    </source>
</evidence>
<sequence length="196" mass="22516">NKLFMSSDEEDSDSQYSITFEHDCHDELIIDYKFVEVANDNKQEFNKQDHVNIEVNIENKTTIRKEKGKDNEEAQISNINTNTALSVLECSIFNSIQNLYPLHKGGICVYGTVHMNSTRFFKELKPIKDLPLDWNILLDKVVNNVLAIIWIDNGLITMLSTIHEISGNNSKIIDDYNHYMDGVDIADHFMDTTTVN</sequence>
<name>A0A9N9IU05_9GLOM</name>
<keyword evidence="2" id="KW-1185">Reference proteome</keyword>
<protein>
    <submittedName>
        <fullName evidence="1">7842_t:CDS:1</fullName>
    </submittedName>
</protein>
<proteinExistence type="predicted"/>
<dbReference type="Proteomes" id="UP000789759">
    <property type="component" value="Unassembled WGS sequence"/>
</dbReference>
<dbReference type="OrthoDB" id="2485192at2759"/>
<accession>A0A9N9IU05</accession>
<dbReference type="AlphaFoldDB" id="A0A9N9IU05"/>